<keyword evidence="1" id="KW-1133">Transmembrane helix</keyword>
<gene>
    <name evidence="2" type="ORF">SAMN05216221_1323</name>
</gene>
<protein>
    <submittedName>
        <fullName evidence="2">Styrene-oxide isomerase</fullName>
    </submittedName>
</protein>
<dbReference type="InterPro" id="IPR058965">
    <property type="entry name" value="SOI/HabA-like"/>
</dbReference>
<dbReference type="NCBIfam" id="NF045734">
    <property type="entry name" value="StyOxIsoStyC"/>
    <property type="match status" value="1"/>
</dbReference>
<dbReference type="Pfam" id="PF26512">
    <property type="entry name" value="SOI"/>
    <property type="match status" value="1"/>
</dbReference>
<feature type="transmembrane region" description="Helical" evidence="1">
    <location>
        <begin position="62"/>
        <end position="80"/>
    </location>
</feature>
<keyword evidence="2" id="KW-0413">Isomerase</keyword>
<proteinExistence type="predicted"/>
<keyword evidence="3" id="KW-1185">Reference proteome</keyword>
<dbReference type="STRING" id="1392877.SAMN05216221_1323"/>
<dbReference type="GO" id="GO:0016853">
    <property type="term" value="F:isomerase activity"/>
    <property type="evidence" value="ECO:0007669"/>
    <property type="project" value="UniProtKB-KW"/>
</dbReference>
<sequence>MLNAFERKMAGHGILMIFCTLLFGVGLWMHLVGGFEIVPGYILEFSVPGTPEGWARAHSGPALNGMMVIAVAFVLPSLGLAEKTSRLLGWIIILDGWSNVGFYFFSNFSLNRGLTFGANQFGPGDIYSFLALAPAYLFGVLALGALAVIGYQALKSPSAAKSSGHTMTEQQGI</sequence>
<evidence type="ECO:0000256" key="1">
    <source>
        <dbReference type="SAM" id="Phobius"/>
    </source>
</evidence>
<feature type="transmembrane region" description="Helical" evidence="1">
    <location>
        <begin position="12"/>
        <end position="42"/>
    </location>
</feature>
<dbReference type="InterPro" id="IPR054803">
    <property type="entry name" value="StyOxIsoStyC"/>
</dbReference>
<keyword evidence="1" id="KW-0812">Transmembrane</keyword>
<dbReference type="Proteomes" id="UP000243359">
    <property type="component" value="Chromosome I"/>
</dbReference>
<dbReference type="EMBL" id="LT629751">
    <property type="protein sequence ID" value="SDS21982.1"/>
    <property type="molecule type" value="Genomic_DNA"/>
</dbReference>
<accession>A0A1H1QES8</accession>
<dbReference type="AlphaFoldDB" id="A0A1H1QES8"/>
<dbReference type="RefSeq" id="WP_090348204.1">
    <property type="nucleotide sequence ID" value="NZ_LT629751.1"/>
</dbReference>
<name>A0A1H1QES8_9PSED</name>
<reference evidence="3" key="1">
    <citation type="submission" date="2016-10" db="EMBL/GenBank/DDBJ databases">
        <authorList>
            <person name="Varghese N."/>
            <person name="Submissions S."/>
        </authorList>
    </citation>
    <scope>NUCLEOTIDE SEQUENCE [LARGE SCALE GENOMIC DNA]</scope>
    <source>
        <strain evidence="3">KCTC 32247</strain>
    </source>
</reference>
<keyword evidence="1" id="KW-0472">Membrane</keyword>
<evidence type="ECO:0000313" key="3">
    <source>
        <dbReference type="Proteomes" id="UP000243359"/>
    </source>
</evidence>
<dbReference type="OrthoDB" id="5739128at2"/>
<organism evidence="2 3">
    <name type="scientific">Pseudomonas oryzae</name>
    <dbReference type="NCBI Taxonomy" id="1392877"/>
    <lineage>
        <taxon>Bacteria</taxon>
        <taxon>Pseudomonadati</taxon>
        <taxon>Pseudomonadota</taxon>
        <taxon>Gammaproteobacteria</taxon>
        <taxon>Pseudomonadales</taxon>
        <taxon>Pseudomonadaceae</taxon>
        <taxon>Pseudomonas</taxon>
    </lineage>
</organism>
<feature type="transmembrane region" description="Helical" evidence="1">
    <location>
        <begin position="126"/>
        <end position="151"/>
    </location>
</feature>
<evidence type="ECO:0000313" key="2">
    <source>
        <dbReference type="EMBL" id="SDS21982.1"/>
    </source>
</evidence>
<feature type="transmembrane region" description="Helical" evidence="1">
    <location>
        <begin position="87"/>
        <end position="106"/>
    </location>
</feature>